<gene>
    <name evidence="2" type="ORF">TUM4438_46370</name>
</gene>
<evidence type="ECO:0000313" key="2">
    <source>
        <dbReference type="EMBL" id="GIU52838.1"/>
    </source>
</evidence>
<name>A0ABQ4PSX8_9GAMM</name>
<dbReference type="EMBL" id="BPEY01000244">
    <property type="protein sequence ID" value="GIU52838.1"/>
    <property type="molecule type" value="Genomic_DNA"/>
</dbReference>
<keyword evidence="1" id="KW-0732">Signal</keyword>
<keyword evidence="3" id="KW-1185">Reference proteome</keyword>
<feature type="chain" id="PRO_5045554199" evidence="1">
    <location>
        <begin position="20"/>
        <end position="133"/>
    </location>
</feature>
<feature type="signal peptide" evidence="1">
    <location>
        <begin position="1"/>
        <end position="19"/>
    </location>
</feature>
<sequence>MKILKVMLLLLLLPSTSWSENYTPDGVTPEGFSTKKATSHTGKIAQVMFFSNNWTNYNPNDKSFMVFYMTPSLSTACGGSEGRVAIASDHRLYESVVSAVLSAKMSQQPIHIEHLNTCALRYNAWDFGYLRMD</sequence>
<dbReference type="Proteomes" id="UP000887104">
    <property type="component" value="Unassembled WGS sequence"/>
</dbReference>
<organism evidence="2 3">
    <name type="scientific">Shewanella sairae</name>
    <dbReference type="NCBI Taxonomy" id="190310"/>
    <lineage>
        <taxon>Bacteria</taxon>
        <taxon>Pseudomonadati</taxon>
        <taxon>Pseudomonadota</taxon>
        <taxon>Gammaproteobacteria</taxon>
        <taxon>Alteromonadales</taxon>
        <taxon>Shewanellaceae</taxon>
        <taxon>Shewanella</taxon>
    </lineage>
</organism>
<proteinExistence type="predicted"/>
<protein>
    <submittedName>
        <fullName evidence="2">Uncharacterized protein</fullName>
    </submittedName>
</protein>
<reference evidence="2" key="1">
    <citation type="submission" date="2021-05" db="EMBL/GenBank/DDBJ databases">
        <title>Molecular characterization for Shewanella algae harboring chromosomal blaOXA-55-like strains isolated from clinical and environment sample.</title>
        <authorList>
            <person name="Ohama Y."/>
            <person name="Aoki K."/>
            <person name="Harada S."/>
            <person name="Moriya K."/>
            <person name="Ishii Y."/>
            <person name="Tateda K."/>
        </authorList>
    </citation>
    <scope>NUCLEOTIDE SEQUENCE</scope>
    <source>
        <strain evidence="2">JCM 11563</strain>
    </source>
</reference>
<evidence type="ECO:0000256" key="1">
    <source>
        <dbReference type="SAM" id="SignalP"/>
    </source>
</evidence>
<dbReference type="RefSeq" id="WP_220783621.1">
    <property type="nucleotide sequence ID" value="NZ_BPEY01000244.1"/>
</dbReference>
<accession>A0ABQ4PSX8</accession>
<comment type="caution">
    <text evidence="2">The sequence shown here is derived from an EMBL/GenBank/DDBJ whole genome shotgun (WGS) entry which is preliminary data.</text>
</comment>
<evidence type="ECO:0000313" key="3">
    <source>
        <dbReference type="Proteomes" id="UP000887104"/>
    </source>
</evidence>